<comment type="caution">
    <text evidence="3">The sequence shown here is derived from an EMBL/GenBank/DDBJ whole genome shotgun (WGS) entry which is preliminary data.</text>
</comment>
<dbReference type="GO" id="GO:0005634">
    <property type="term" value="C:nucleus"/>
    <property type="evidence" value="ECO:0007669"/>
    <property type="project" value="InterPro"/>
</dbReference>
<reference evidence="3" key="1">
    <citation type="submission" date="2023-06" db="EMBL/GenBank/DDBJ databases">
        <title>Genome-scale phylogeny and comparative genomics of the fungal order Sordariales.</title>
        <authorList>
            <consortium name="Lawrence Berkeley National Laboratory"/>
            <person name="Hensen N."/>
            <person name="Bonometti L."/>
            <person name="Westerberg I."/>
            <person name="Brannstrom I.O."/>
            <person name="Guillou S."/>
            <person name="Cros-Aarteil S."/>
            <person name="Calhoun S."/>
            <person name="Haridas S."/>
            <person name="Kuo A."/>
            <person name="Mondo S."/>
            <person name="Pangilinan J."/>
            <person name="Riley R."/>
            <person name="Labutti K."/>
            <person name="Andreopoulos B."/>
            <person name="Lipzen A."/>
            <person name="Chen C."/>
            <person name="Yanf M."/>
            <person name="Daum C."/>
            <person name="Ng V."/>
            <person name="Clum A."/>
            <person name="Steindorff A."/>
            <person name="Ohm R."/>
            <person name="Martin F."/>
            <person name="Silar P."/>
            <person name="Natvig D."/>
            <person name="Lalanne C."/>
            <person name="Gautier V."/>
            <person name="Ament-Velasquez S.L."/>
            <person name="Kruys A."/>
            <person name="Hutchinson M.I."/>
            <person name="Powell A.J."/>
            <person name="Barry K."/>
            <person name="Miller A.N."/>
            <person name="Grigoriev I.V."/>
            <person name="Debuchy R."/>
            <person name="Gladieux P."/>
            <person name="Thoren M.H."/>
            <person name="Johannesson H."/>
        </authorList>
    </citation>
    <scope>NUCLEOTIDE SEQUENCE</scope>
    <source>
        <strain evidence="3">CBS 606.72</strain>
    </source>
</reference>
<dbReference type="GO" id="GO:0006334">
    <property type="term" value="P:nucleosome assembly"/>
    <property type="evidence" value="ECO:0007669"/>
    <property type="project" value="InterPro"/>
</dbReference>
<comment type="similarity">
    <text evidence="1">Belongs to the nucleosome assembly protein (NAP) family.</text>
</comment>
<evidence type="ECO:0000313" key="4">
    <source>
        <dbReference type="Proteomes" id="UP001175000"/>
    </source>
</evidence>
<dbReference type="Gene3D" id="3.30.1120.90">
    <property type="entry name" value="Nucleosome assembly protein"/>
    <property type="match status" value="1"/>
</dbReference>
<dbReference type="Pfam" id="PF00956">
    <property type="entry name" value="NAP"/>
    <property type="match status" value="1"/>
</dbReference>
<gene>
    <name evidence="3" type="ORF">B0T14DRAFT_561831</name>
</gene>
<proteinExistence type="inferred from homology"/>
<dbReference type="Proteomes" id="UP001175000">
    <property type="component" value="Unassembled WGS sequence"/>
</dbReference>
<sequence length="182" mass="20865">MEYQEESVVLETEYRALAQPLFEGRREITTGSPNADNDPCSPLEQSGEIESRNNWFSNRELRKEYTHPRTADSEDEEAVVEDIYASDFFLSLFEAPVKPEEGDDGEEMRRLQWLLELDFDYGEAFKDKVIPYALHWYTREATLYEDDEDESDEDGEGDEGDQGSSEEGDEDEASDGDDTDGD</sequence>
<dbReference type="Gene3D" id="1.20.5.1500">
    <property type="match status" value="1"/>
</dbReference>
<organism evidence="3 4">
    <name type="scientific">Immersiella caudata</name>
    <dbReference type="NCBI Taxonomy" id="314043"/>
    <lineage>
        <taxon>Eukaryota</taxon>
        <taxon>Fungi</taxon>
        <taxon>Dikarya</taxon>
        <taxon>Ascomycota</taxon>
        <taxon>Pezizomycotina</taxon>
        <taxon>Sordariomycetes</taxon>
        <taxon>Sordariomycetidae</taxon>
        <taxon>Sordariales</taxon>
        <taxon>Lasiosphaeriaceae</taxon>
        <taxon>Immersiella</taxon>
    </lineage>
</organism>
<keyword evidence="4" id="KW-1185">Reference proteome</keyword>
<protein>
    <submittedName>
        <fullName evidence="3">Uncharacterized protein</fullName>
    </submittedName>
</protein>
<feature type="region of interest" description="Disordered" evidence="2">
    <location>
        <begin position="143"/>
        <end position="182"/>
    </location>
</feature>
<accession>A0AA39X2P6</accession>
<feature type="region of interest" description="Disordered" evidence="2">
    <location>
        <begin position="25"/>
        <end position="49"/>
    </location>
</feature>
<evidence type="ECO:0000313" key="3">
    <source>
        <dbReference type="EMBL" id="KAK0625872.1"/>
    </source>
</evidence>
<evidence type="ECO:0000256" key="1">
    <source>
        <dbReference type="ARBA" id="ARBA00009947"/>
    </source>
</evidence>
<dbReference type="AlphaFoldDB" id="A0AA39X2P6"/>
<dbReference type="SUPFAM" id="SSF143113">
    <property type="entry name" value="NAP-like"/>
    <property type="match status" value="1"/>
</dbReference>
<evidence type="ECO:0000256" key="2">
    <source>
        <dbReference type="SAM" id="MobiDB-lite"/>
    </source>
</evidence>
<dbReference type="InterPro" id="IPR002164">
    <property type="entry name" value="NAP_family"/>
</dbReference>
<name>A0AA39X2P6_9PEZI</name>
<dbReference type="InterPro" id="IPR037231">
    <property type="entry name" value="NAP-like_sf"/>
</dbReference>
<dbReference type="EMBL" id="JAULSU010000002">
    <property type="protein sequence ID" value="KAK0625872.1"/>
    <property type="molecule type" value="Genomic_DNA"/>
</dbReference>